<gene>
    <name evidence="2" type="ORF">FHX50_000307</name>
</gene>
<keyword evidence="1" id="KW-0812">Transmembrane</keyword>
<evidence type="ECO:0000313" key="3">
    <source>
        <dbReference type="Proteomes" id="UP000568050"/>
    </source>
</evidence>
<organism evidence="2 3">
    <name type="scientific">Helcobacillus massiliensis</name>
    <dbReference type="NCBI Taxonomy" id="521392"/>
    <lineage>
        <taxon>Bacteria</taxon>
        <taxon>Bacillati</taxon>
        <taxon>Actinomycetota</taxon>
        <taxon>Actinomycetes</taxon>
        <taxon>Micrococcales</taxon>
        <taxon>Dermabacteraceae</taxon>
        <taxon>Helcobacillus</taxon>
    </lineage>
</organism>
<comment type="caution">
    <text evidence="2">The sequence shown here is derived from an EMBL/GenBank/DDBJ whole genome shotgun (WGS) entry which is preliminary data.</text>
</comment>
<accession>A0A839QT89</accession>
<evidence type="ECO:0000256" key="1">
    <source>
        <dbReference type="SAM" id="Phobius"/>
    </source>
</evidence>
<protein>
    <recommendedName>
        <fullName evidence="4">DUF3618 domain-containing protein</fullName>
    </recommendedName>
</protein>
<sequence>MADKNKESLADMRADAYRRQNNLAGDVAELLDRVNPKNVLERTKNEAVDKGRAFFLDSNGKPKPGPAAGVGGATLAGIAVVVGAALLTVKSKQDDERNEELRQAKERVKRLKQRPVNKRVVV</sequence>
<dbReference type="EMBL" id="JACHWP010000001">
    <property type="protein sequence ID" value="MBB3022059.1"/>
    <property type="molecule type" value="Genomic_DNA"/>
</dbReference>
<keyword evidence="1" id="KW-0472">Membrane</keyword>
<reference evidence="2 3" key="1">
    <citation type="submission" date="2020-08" db="EMBL/GenBank/DDBJ databases">
        <title>Sequencing the genomes of 1000 actinobacteria strains.</title>
        <authorList>
            <person name="Klenk H.-P."/>
        </authorList>
    </citation>
    <scope>NUCLEOTIDE SEQUENCE [LARGE SCALE GENOMIC DNA]</scope>
    <source>
        <strain evidence="2 3">DSM 23040</strain>
    </source>
</reference>
<name>A0A839QT89_9MICO</name>
<dbReference type="InterPro" id="IPR022062">
    <property type="entry name" value="DUF3618"/>
</dbReference>
<dbReference type="AlphaFoldDB" id="A0A839QT89"/>
<proteinExistence type="predicted"/>
<keyword evidence="3" id="KW-1185">Reference proteome</keyword>
<dbReference type="Pfam" id="PF12277">
    <property type="entry name" value="DUF3618"/>
    <property type="match status" value="1"/>
</dbReference>
<evidence type="ECO:0000313" key="2">
    <source>
        <dbReference type="EMBL" id="MBB3022059.1"/>
    </source>
</evidence>
<evidence type="ECO:0008006" key="4">
    <source>
        <dbReference type="Google" id="ProtNLM"/>
    </source>
</evidence>
<dbReference type="Proteomes" id="UP000568050">
    <property type="component" value="Unassembled WGS sequence"/>
</dbReference>
<keyword evidence="1" id="KW-1133">Transmembrane helix</keyword>
<dbReference type="RefSeq" id="WP_239376307.1">
    <property type="nucleotide sequence ID" value="NZ_CBCSFZ010000015.1"/>
</dbReference>
<feature type="transmembrane region" description="Helical" evidence="1">
    <location>
        <begin position="67"/>
        <end position="89"/>
    </location>
</feature>